<evidence type="ECO:0000259" key="2">
    <source>
        <dbReference type="Pfam" id="PF00582"/>
    </source>
</evidence>
<dbReference type="Gene3D" id="3.40.50.620">
    <property type="entry name" value="HUPs"/>
    <property type="match status" value="2"/>
</dbReference>
<feature type="domain" description="UspA" evidence="2">
    <location>
        <begin position="149"/>
        <end position="287"/>
    </location>
</feature>
<evidence type="ECO:0000313" key="4">
    <source>
        <dbReference type="Proteomes" id="UP000235731"/>
    </source>
</evidence>
<dbReference type="PANTHER" id="PTHR46268">
    <property type="entry name" value="STRESS RESPONSE PROTEIN NHAX"/>
    <property type="match status" value="1"/>
</dbReference>
<evidence type="ECO:0000313" key="3">
    <source>
        <dbReference type="EMBL" id="PMP64543.1"/>
    </source>
</evidence>
<organism evidence="3 4">
    <name type="scientific">Caldimicrobium thiodismutans</name>
    <dbReference type="NCBI Taxonomy" id="1653476"/>
    <lineage>
        <taxon>Bacteria</taxon>
        <taxon>Pseudomonadati</taxon>
        <taxon>Thermodesulfobacteriota</taxon>
        <taxon>Thermodesulfobacteria</taxon>
        <taxon>Thermodesulfobacteriales</taxon>
        <taxon>Thermodesulfobacteriaceae</taxon>
        <taxon>Caldimicrobium</taxon>
    </lineage>
</organism>
<reference evidence="3 4" key="1">
    <citation type="submission" date="2018-01" db="EMBL/GenBank/DDBJ databases">
        <title>Metagenomic assembled genomes from two thermal pools in the Uzon Caldera, Kamchatka, Russia.</title>
        <authorList>
            <person name="Wilkins L."/>
            <person name="Ettinger C."/>
        </authorList>
    </citation>
    <scope>NUCLEOTIDE SEQUENCE [LARGE SCALE GENOMIC DNA]</scope>
    <source>
        <strain evidence="3">ZAV-15</strain>
    </source>
</reference>
<dbReference type="InterPro" id="IPR014729">
    <property type="entry name" value="Rossmann-like_a/b/a_fold"/>
</dbReference>
<feature type="domain" description="UspA" evidence="2">
    <location>
        <begin position="4"/>
        <end position="142"/>
    </location>
</feature>
<name>A0A2N7PLL7_9BACT</name>
<dbReference type="CDD" id="cd00293">
    <property type="entry name" value="USP-like"/>
    <property type="match status" value="2"/>
</dbReference>
<dbReference type="InterPro" id="IPR006016">
    <property type="entry name" value="UspA"/>
</dbReference>
<dbReference type="PANTHER" id="PTHR46268:SF6">
    <property type="entry name" value="UNIVERSAL STRESS PROTEIN UP12"/>
    <property type="match status" value="1"/>
</dbReference>
<accession>A0A2N7PLL7</accession>
<comment type="similarity">
    <text evidence="1">Belongs to the universal stress protein A family.</text>
</comment>
<dbReference type="AlphaFoldDB" id="A0A2N7PLL7"/>
<dbReference type="PRINTS" id="PR01438">
    <property type="entry name" value="UNVRSLSTRESS"/>
</dbReference>
<dbReference type="EMBL" id="PNIE01000005">
    <property type="protein sequence ID" value="PMP64543.1"/>
    <property type="molecule type" value="Genomic_DNA"/>
</dbReference>
<comment type="caution">
    <text evidence="3">The sequence shown here is derived from an EMBL/GenBank/DDBJ whole genome shotgun (WGS) entry which is preliminary data.</text>
</comment>
<dbReference type="Proteomes" id="UP000235731">
    <property type="component" value="Unassembled WGS sequence"/>
</dbReference>
<dbReference type="SUPFAM" id="SSF52402">
    <property type="entry name" value="Adenine nucleotide alpha hydrolases-like"/>
    <property type="match status" value="2"/>
</dbReference>
<dbReference type="Pfam" id="PF00582">
    <property type="entry name" value="Usp"/>
    <property type="match status" value="2"/>
</dbReference>
<sequence>MKTYCKILACIDGSEVSFNAYKNALWLAKSLNAEVLVMTVLPVGQALSSALSLFIGMKDTLRKGAEKILKEASFMAEEEGVKVKEILEEGEPFQRIIDTAYAEEVDLIVLGKTGKSGLAKGILGSTATRTIGSSPVDCLVIPKEATLRIRKLLLPVDGSPYSERANERALFLAKAFKASVSILFVVELLFELYETPAELVNLIETLRNEGEEIVRKMRLKFKEENIPSEAFVVQGNIAEQIIEFSNKEEADLIVMGSHGKTGLKRLLLGSVTEKVINFGNKPVLVVKI</sequence>
<proteinExistence type="inferred from homology"/>
<evidence type="ECO:0000256" key="1">
    <source>
        <dbReference type="ARBA" id="ARBA00008791"/>
    </source>
</evidence>
<protein>
    <recommendedName>
        <fullName evidence="2">UspA domain-containing protein</fullName>
    </recommendedName>
</protein>
<dbReference type="InterPro" id="IPR006015">
    <property type="entry name" value="Universal_stress_UspA"/>
</dbReference>
<gene>
    <name evidence="3" type="ORF">C0197_00375</name>
</gene>